<feature type="domain" description="Nucleoporin POM152 immunoglobulin-like" evidence="2">
    <location>
        <begin position="866"/>
        <end position="953"/>
    </location>
</feature>
<feature type="domain" description="Nucleoporin POM152 Ig-like" evidence="4">
    <location>
        <begin position="444"/>
        <end position="543"/>
    </location>
</feature>
<dbReference type="GO" id="GO:0006999">
    <property type="term" value="P:nuclear pore organization"/>
    <property type="evidence" value="ECO:0007669"/>
    <property type="project" value="TreeGrafter"/>
</dbReference>
<feature type="domain" description="Nucleoporin POM152 Ig-like" evidence="4">
    <location>
        <begin position="749"/>
        <end position="836"/>
    </location>
</feature>
<proteinExistence type="predicted"/>
<dbReference type="Proteomes" id="UP000214365">
    <property type="component" value="Unassembled WGS sequence"/>
</dbReference>
<feature type="domain" description="Nucleoporin POM152 ninth Ig-like" evidence="6">
    <location>
        <begin position="1064"/>
        <end position="1143"/>
    </location>
</feature>
<dbReference type="GO" id="GO:0006606">
    <property type="term" value="P:protein import into nucleus"/>
    <property type="evidence" value="ECO:0007669"/>
    <property type="project" value="TreeGrafter"/>
</dbReference>
<dbReference type="InterPro" id="IPR056542">
    <property type="entry name" value="Ig-like_POM152_1st"/>
</dbReference>
<dbReference type="AlphaFoldDB" id="A0A1Q5QAP2"/>
<dbReference type="OrthoDB" id="5529162at2759"/>
<gene>
    <name evidence="7" type="ORF">UA08_02100</name>
</gene>
<keyword evidence="8" id="KW-1185">Reference proteome</keyword>
<evidence type="ECO:0000313" key="7">
    <source>
        <dbReference type="EMBL" id="OKL62839.1"/>
    </source>
</evidence>
<feature type="domain" description="Nucleoporin POM152 Ig-like" evidence="4">
    <location>
        <begin position="1148"/>
        <end position="1238"/>
    </location>
</feature>
<evidence type="ECO:0000259" key="6">
    <source>
        <dbReference type="Pfam" id="PF24527"/>
    </source>
</evidence>
<dbReference type="InterPro" id="IPR056543">
    <property type="entry name" value="Ig-like_POM152_9th"/>
</dbReference>
<dbReference type="InterPro" id="IPR056544">
    <property type="entry name" value="Ig_POM152"/>
</dbReference>
<dbReference type="InterPro" id="IPR056540">
    <property type="entry name" value="TMD_POM152"/>
</dbReference>
<protein>
    <recommendedName>
        <fullName evidence="9">Nucleoporin POM152</fullName>
    </recommendedName>
</protein>
<dbReference type="Pfam" id="PF24097">
    <property type="entry name" value="TMD_POM152"/>
    <property type="match status" value="1"/>
</dbReference>
<feature type="domain" description="Nucleoporin POM152 immunoglobulin-like" evidence="2">
    <location>
        <begin position="547"/>
        <end position="649"/>
    </location>
</feature>
<comment type="caution">
    <text evidence="7">The sequence shown here is derived from an EMBL/GenBank/DDBJ whole genome shotgun (WGS) entry which is preliminary data.</text>
</comment>
<organism evidence="7 8">
    <name type="scientific">Talaromyces atroroseus</name>
    <dbReference type="NCBI Taxonomy" id="1441469"/>
    <lineage>
        <taxon>Eukaryota</taxon>
        <taxon>Fungi</taxon>
        <taxon>Dikarya</taxon>
        <taxon>Ascomycota</taxon>
        <taxon>Pezizomycotina</taxon>
        <taxon>Eurotiomycetes</taxon>
        <taxon>Eurotiomycetidae</taxon>
        <taxon>Eurotiales</taxon>
        <taxon>Trichocomaceae</taxon>
        <taxon>Talaromyces</taxon>
        <taxon>Talaromyces sect. Trachyspermi</taxon>
    </lineage>
</organism>
<accession>A0A1Q5QAP2</accession>
<dbReference type="GO" id="GO:0017056">
    <property type="term" value="F:structural constituent of nuclear pore"/>
    <property type="evidence" value="ECO:0007669"/>
    <property type="project" value="InterPro"/>
</dbReference>
<dbReference type="EMBL" id="LFMY01000002">
    <property type="protein sequence ID" value="OKL62839.1"/>
    <property type="molecule type" value="Genomic_DNA"/>
</dbReference>
<feature type="compositionally biased region" description="Polar residues" evidence="1">
    <location>
        <begin position="27"/>
        <end position="46"/>
    </location>
</feature>
<dbReference type="STRING" id="1441469.A0A1Q5QAP2"/>
<feature type="domain" description="Nucleoporin POM152 N-terminal transmembrane" evidence="3">
    <location>
        <begin position="59"/>
        <end position="143"/>
    </location>
</feature>
<dbReference type="Pfam" id="PF24312">
    <property type="entry name" value="Ig-like_POM152"/>
    <property type="match status" value="3"/>
</dbReference>
<dbReference type="GeneID" id="31001855"/>
<dbReference type="InterPro" id="IPR056541">
    <property type="entry name" value="Ig-like_POM152"/>
</dbReference>
<feature type="region of interest" description="Disordered" evidence="1">
    <location>
        <begin position="1"/>
        <end position="46"/>
    </location>
</feature>
<evidence type="ECO:0000256" key="1">
    <source>
        <dbReference type="SAM" id="MobiDB-lite"/>
    </source>
</evidence>
<reference evidence="7 8" key="1">
    <citation type="submission" date="2015-06" db="EMBL/GenBank/DDBJ databases">
        <title>Talaromyces atroroseus IBT 11181 draft genome.</title>
        <authorList>
            <person name="Rasmussen K.B."/>
            <person name="Rasmussen S."/>
            <person name="Petersen B."/>
            <person name="Sicheritz-Ponten T."/>
            <person name="Mortensen U.H."/>
            <person name="Thrane U."/>
        </authorList>
    </citation>
    <scope>NUCLEOTIDE SEQUENCE [LARGE SCALE GENOMIC DNA]</scope>
    <source>
        <strain evidence="7 8">IBT 11181</strain>
    </source>
</reference>
<dbReference type="InterPro" id="IPR037701">
    <property type="entry name" value="Pom152"/>
</dbReference>
<evidence type="ECO:0000259" key="5">
    <source>
        <dbReference type="Pfam" id="PF24519"/>
    </source>
</evidence>
<evidence type="ECO:0000313" key="8">
    <source>
        <dbReference type="Proteomes" id="UP000214365"/>
    </source>
</evidence>
<dbReference type="Pfam" id="PF24527">
    <property type="entry name" value="Ig-like_Pom152_9"/>
    <property type="match status" value="1"/>
</dbReference>
<dbReference type="Pfam" id="PF23664">
    <property type="entry name" value="Ig_Pom152"/>
    <property type="match status" value="2"/>
</dbReference>
<evidence type="ECO:0000259" key="4">
    <source>
        <dbReference type="Pfam" id="PF24312"/>
    </source>
</evidence>
<name>A0A1Q5QAP2_TALAT</name>
<dbReference type="PANTHER" id="PTHR28206:SF1">
    <property type="entry name" value="NUCLEOPORIN POM152"/>
    <property type="match status" value="1"/>
</dbReference>
<sequence length="1252" mass="139014">MNGTPRLRSAFPQTPQTQHGDRRRRNASSPPITKPQNVSVQSARNNGATGPLIPTEVVDAPSQRLYVAAVYFALGAWRIYDSVGALNELDSTWMFLKWNFIDGVFLFGIQALRVPWLEWTFPTFLAIFLLHAAANVFLMFRIPLPFGAWGSILFKALYDRELSISERSVKPGDIIHNASLILGKQIIHILPEGSATLNPDGIPLCLGSQQSSVSLPIRVNQSSPMLVELLRFDLSSGQNETINIPSKQLKQMKKQAGDQLSDEHIDLRFPVKKTGVYRLARVLDESNLDVQIKASDTLVAVCPRAVPKATNVDKCKGDLSDITLEVEGVPPLKVKYSRKINGFDGGFSFQNVQPEGSLVQAVGRKQSGVLIDPKFPGPPAWAQNQILRISLNETLDTGGDWSYTIEEVHDAHGNVANYSAQLDEADRAPSKNTLQWHQLSIHERPRLSLVGCNAQKFLQTAKGETTEFPLHFHSTGRDYSGDSPFQITYSYLNPAESNEVSKISQISLKSLENRPKIKEPGWYTLESASSRFCRGEILEPSSCLLHNPPEPELSLRHEKLFDKCANNSVGLLVDLDMIGSPPFRLRYVIESDKGTETFSEVINGLRGQLDFTPTEAGRYRYRFLDIADGIYGPRPLKDKVPVLEQDVKPQASAHFLGMHQQQQRACFGESATVGVSFIGEAPWVLQYEVVHNGKKTKHELKSPDSVATIVTEPLVSGGEHIISLTGVTDRLNCKRTLKDSTVVQVRPKKPQAAFGFIEEKRSAQALEDAVVLLPLRLSGQAPWLVKYRNLDANPSRLIEKKIWDENGAISTSQNGRYELVEVFDATCPGSIDESASIFEINWLPRPAVSVPGRTGVGNNVFKRSVCQGDDDILELRMEGKPPFNVKYEHHHRAGDYGTAQVKSRSLKSTSHVASLELDTSKPGNNVYRFTGVSDALYDADPKSQHSVSISQTVSGLPSARFDSPGHIYAFCKEDSDGDELIPILLEGQPPFYLDISIKHHSSSKPELVPIGPIHSHKHKLPIPRRHLELGQHVVSIHRVVDSLGCQRTFEKDLTSVRVAVSDVPTIIPLESQTDYCVGERLSFSLSGHSPFEVFYDFEGVQRRAVSHTNSFRRIAEKPGQFTITAVSDGASGRCQAHKNITKIIHEMPSVRISRGRESIVDIHEGGEAEINFEFGGTPPFEFTYTRSSNPRKGRPAEILDIKHDISYEYKKTIKTSDEGTYEVVAIKDKYCSFSTQKSSGKLAKQAKGQIKN</sequence>
<feature type="domain" description="Nucleoporin POM152 first Ig-like" evidence="5">
    <location>
        <begin position="194"/>
        <end position="299"/>
    </location>
</feature>
<evidence type="ECO:0000259" key="3">
    <source>
        <dbReference type="Pfam" id="PF24097"/>
    </source>
</evidence>
<dbReference type="RefSeq" id="XP_020122960.1">
    <property type="nucleotide sequence ID" value="XM_020261837.1"/>
</dbReference>
<dbReference type="GO" id="GO:0070762">
    <property type="term" value="C:nuclear pore transmembrane ring"/>
    <property type="evidence" value="ECO:0007669"/>
    <property type="project" value="TreeGrafter"/>
</dbReference>
<dbReference type="Pfam" id="PF24519">
    <property type="entry name" value="Ig-like_Pom152_1"/>
    <property type="match status" value="1"/>
</dbReference>
<evidence type="ECO:0008006" key="9">
    <source>
        <dbReference type="Google" id="ProtNLM"/>
    </source>
</evidence>
<dbReference type="PANTHER" id="PTHR28206">
    <property type="entry name" value="NUCLEOPORIN POM152"/>
    <property type="match status" value="1"/>
</dbReference>
<evidence type="ECO:0000259" key="2">
    <source>
        <dbReference type="Pfam" id="PF23664"/>
    </source>
</evidence>